<evidence type="ECO:0000256" key="1">
    <source>
        <dbReference type="SAM" id="SignalP"/>
    </source>
</evidence>
<gene>
    <name evidence="2" type="ORF">SCAR479_13313</name>
</gene>
<organism evidence="2 3">
    <name type="scientific">Seiridium cardinale</name>
    <dbReference type="NCBI Taxonomy" id="138064"/>
    <lineage>
        <taxon>Eukaryota</taxon>
        <taxon>Fungi</taxon>
        <taxon>Dikarya</taxon>
        <taxon>Ascomycota</taxon>
        <taxon>Pezizomycotina</taxon>
        <taxon>Sordariomycetes</taxon>
        <taxon>Xylariomycetidae</taxon>
        <taxon>Amphisphaeriales</taxon>
        <taxon>Sporocadaceae</taxon>
        <taxon>Seiridium</taxon>
    </lineage>
</organism>
<evidence type="ECO:0000313" key="3">
    <source>
        <dbReference type="Proteomes" id="UP001465668"/>
    </source>
</evidence>
<dbReference type="EMBL" id="JARVKM010000104">
    <property type="protein sequence ID" value="KAK9769988.1"/>
    <property type="molecule type" value="Genomic_DNA"/>
</dbReference>
<evidence type="ECO:0000313" key="2">
    <source>
        <dbReference type="EMBL" id="KAK9769988.1"/>
    </source>
</evidence>
<sequence length="106" mass="10811">MQFNNIASIIFALAAADVGLASPAARLAPNLQARSCDCSCNADCATNCANGFGSNPVGQGLCVLTCAPAKAAAVVRRSFNAAKHGDPMVMELGGYVMLLEGFRCVG</sequence>
<proteinExistence type="predicted"/>
<keyword evidence="1" id="KW-0732">Signal</keyword>
<feature type="chain" id="PRO_5047011342" evidence="1">
    <location>
        <begin position="22"/>
        <end position="106"/>
    </location>
</feature>
<accession>A0ABR2X869</accession>
<comment type="caution">
    <text evidence="2">The sequence shown here is derived from an EMBL/GenBank/DDBJ whole genome shotgun (WGS) entry which is preliminary data.</text>
</comment>
<protein>
    <submittedName>
        <fullName evidence="2">Uncharacterized protein</fullName>
    </submittedName>
</protein>
<dbReference type="Proteomes" id="UP001465668">
    <property type="component" value="Unassembled WGS sequence"/>
</dbReference>
<reference evidence="2 3" key="1">
    <citation type="submission" date="2024-02" db="EMBL/GenBank/DDBJ databases">
        <title>First draft genome assembly of two strains of Seiridium cardinale.</title>
        <authorList>
            <person name="Emiliani G."/>
            <person name="Scali E."/>
        </authorList>
    </citation>
    <scope>NUCLEOTIDE SEQUENCE [LARGE SCALE GENOMIC DNA]</scope>
    <source>
        <strain evidence="2 3">BM-138-000479</strain>
    </source>
</reference>
<feature type="signal peptide" evidence="1">
    <location>
        <begin position="1"/>
        <end position="21"/>
    </location>
</feature>
<name>A0ABR2X869_9PEZI</name>
<keyword evidence="3" id="KW-1185">Reference proteome</keyword>